<proteinExistence type="predicted"/>
<evidence type="ECO:0000256" key="2">
    <source>
        <dbReference type="SAM" id="Phobius"/>
    </source>
</evidence>
<feature type="transmembrane region" description="Helical" evidence="2">
    <location>
        <begin position="268"/>
        <end position="285"/>
    </location>
</feature>
<dbReference type="AlphaFoldDB" id="A0A1V3BYI9"/>
<evidence type="ECO:0000256" key="1">
    <source>
        <dbReference type="SAM" id="MobiDB-lite"/>
    </source>
</evidence>
<feature type="transmembrane region" description="Helical" evidence="2">
    <location>
        <begin position="243"/>
        <end position="261"/>
    </location>
</feature>
<keyword evidence="2" id="KW-0472">Membrane</keyword>
<dbReference type="EMBL" id="MCOK01000001">
    <property type="protein sequence ID" value="OOC53306.1"/>
    <property type="molecule type" value="Genomic_DNA"/>
</dbReference>
<organism evidence="3 4">
    <name type="scientific">Nocardiopsis sinuspersici</name>
    <dbReference type="NCBI Taxonomy" id="501010"/>
    <lineage>
        <taxon>Bacteria</taxon>
        <taxon>Bacillati</taxon>
        <taxon>Actinomycetota</taxon>
        <taxon>Actinomycetes</taxon>
        <taxon>Streptosporangiales</taxon>
        <taxon>Nocardiopsidaceae</taxon>
        <taxon>Nocardiopsis</taxon>
    </lineage>
</organism>
<feature type="region of interest" description="Disordered" evidence="1">
    <location>
        <begin position="1"/>
        <end position="45"/>
    </location>
</feature>
<evidence type="ECO:0000313" key="4">
    <source>
        <dbReference type="Proteomes" id="UP000189004"/>
    </source>
</evidence>
<keyword evidence="4" id="KW-1185">Reference proteome</keyword>
<evidence type="ECO:0000313" key="3">
    <source>
        <dbReference type="EMBL" id="OOC53306.1"/>
    </source>
</evidence>
<keyword evidence="2" id="KW-1133">Transmembrane helix</keyword>
<dbReference type="OrthoDB" id="9785431at2"/>
<dbReference type="RefSeq" id="WP_077689673.1">
    <property type="nucleotide sequence ID" value="NZ_MCOK01000001.1"/>
</dbReference>
<sequence>MNHGSEEPRAPGATDRGAVPSPRRAHRDGPGRRHSADRVPDGRPGPGRRLPSLVALVLVAVLCAVGLVFLALQFAGLARVFSSEAALAVLLGAVTLAFGFWVLRRIRPVRAPALNASLTAVAWGLTAAPAAGVLANGGLSSIWAKGLGLAFSGVWGPALTAPLNEEVLKLAGIVLVAVAFPHAVRGPVDGFAIGSLVGLGFEVSENFIYSMNAVVQAGGTGGVVPVVQTFILRVGVAGLGSHWAMSAVAGTAVGLLAAAAWRPGTRRAVGAAALVVLAMALHWLVDSPLLGGLPGMLFEVAVVFLTTMAVYFTVRHAYRRRVRGALASEGEALGMRRSASVALASRHGRRGELRHVARPEQPDVERRQEQMLAIAEDRAARYTP</sequence>
<protein>
    <recommendedName>
        <fullName evidence="5">Peptidase</fullName>
    </recommendedName>
</protein>
<dbReference type="Pfam" id="PF13367">
    <property type="entry name" value="PrsW-protease"/>
    <property type="match status" value="1"/>
</dbReference>
<dbReference type="STRING" id="501010.NOSIN_05345"/>
<gene>
    <name evidence="3" type="ORF">NOSIN_05345</name>
</gene>
<evidence type="ECO:0008006" key="5">
    <source>
        <dbReference type="Google" id="ProtNLM"/>
    </source>
</evidence>
<feature type="transmembrane region" description="Helical" evidence="2">
    <location>
        <begin position="53"/>
        <end position="73"/>
    </location>
</feature>
<accession>A0A1V3BYI9</accession>
<dbReference type="GO" id="GO:0008233">
    <property type="term" value="F:peptidase activity"/>
    <property type="evidence" value="ECO:0007669"/>
    <property type="project" value="InterPro"/>
</dbReference>
<feature type="transmembrane region" description="Helical" evidence="2">
    <location>
        <begin position="115"/>
        <end position="136"/>
    </location>
</feature>
<dbReference type="Proteomes" id="UP000189004">
    <property type="component" value="Unassembled WGS sequence"/>
</dbReference>
<comment type="caution">
    <text evidence="3">The sequence shown here is derived from an EMBL/GenBank/DDBJ whole genome shotgun (WGS) entry which is preliminary data.</text>
</comment>
<feature type="compositionally biased region" description="Basic and acidic residues" evidence="1">
    <location>
        <begin position="27"/>
        <end position="41"/>
    </location>
</feature>
<keyword evidence="2" id="KW-0812">Transmembrane</keyword>
<reference evidence="4" key="1">
    <citation type="submission" date="2016-08" db="EMBL/GenBank/DDBJ databases">
        <authorList>
            <person name="Tokovenko B."/>
            <person name="Kalinowski J."/>
        </authorList>
    </citation>
    <scope>NUCLEOTIDE SEQUENCE [LARGE SCALE GENOMIC DNA]</scope>
    <source>
        <strain evidence="4">UTMC102</strain>
    </source>
</reference>
<dbReference type="InterPro" id="IPR026898">
    <property type="entry name" value="PrsW"/>
</dbReference>
<feature type="transmembrane region" description="Helical" evidence="2">
    <location>
        <begin position="85"/>
        <end position="103"/>
    </location>
</feature>
<name>A0A1V3BYI9_9ACTN</name>
<feature type="transmembrane region" description="Helical" evidence="2">
    <location>
        <begin position="291"/>
        <end position="314"/>
    </location>
</feature>